<accession>A0A9R0TSU8</accession>
<dbReference type="Proteomes" id="UP000324705">
    <property type="component" value="Chromosome 5A"/>
</dbReference>
<sequence>MVVARENAVCNSPSTVVAAPPCGHGCSTGALVLPAFGLSPVAAKREERRRKGERGRRKKGTCCCRDRGRVGGSGEVGKGTEIGGRDLHGIGAGRRRDPKDEDEGQQRARLRGKEGIGRKKKVGEDKGPLRAHARLRFKQRAPADDGAAAKEACPRDPADKEGVAETDPYAKLWPWGDYFPDEDELRREDFATMQERFSRESTEAVAALKAMIAGVFRPLLDNFHHLRSLKTVYDTEDYHIGMPFGALVACVGCYQLWKMDPSMFVSTALGYAFYKLSVVSLELRKQGFANDLITRLKFVIMLLIMAVTYNKKYSPLDAIMAPVFMLYSLTFACEVTGVKKQFKYAVPLLNIMLRHPEGRRELRAMLSEVELELVSECGIVVL</sequence>
<dbReference type="Gramene" id="TRITD5Av1G162300.1">
    <property type="protein sequence ID" value="TRITD5Av1G162300.1"/>
    <property type="gene ID" value="TRITD5Av1G162300"/>
</dbReference>
<feature type="compositionally biased region" description="Basic and acidic residues" evidence="1">
    <location>
        <begin position="83"/>
        <end position="99"/>
    </location>
</feature>
<feature type="compositionally biased region" description="Basic and acidic residues" evidence="1">
    <location>
        <begin position="152"/>
        <end position="163"/>
    </location>
</feature>
<dbReference type="EMBL" id="LT934119">
    <property type="protein sequence ID" value="VAI19182.1"/>
    <property type="molecule type" value="Genomic_DNA"/>
</dbReference>
<evidence type="ECO:0000313" key="2">
    <source>
        <dbReference type="EMBL" id="VAI19182.1"/>
    </source>
</evidence>
<evidence type="ECO:0000256" key="1">
    <source>
        <dbReference type="SAM" id="MobiDB-lite"/>
    </source>
</evidence>
<dbReference type="OMA" id="EDFATMQ"/>
<organism evidence="2 3">
    <name type="scientific">Triticum turgidum subsp. durum</name>
    <name type="common">Durum wheat</name>
    <name type="synonym">Triticum durum</name>
    <dbReference type="NCBI Taxonomy" id="4567"/>
    <lineage>
        <taxon>Eukaryota</taxon>
        <taxon>Viridiplantae</taxon>
        <taxon>Streptophyta</taxon>
        <taxon>Embryophyta</taxon>
        <taxon>Tracheophyta</taxon>
        <taxon>Spermatophyta</taxon>
        <taxon>Magnoliopsida</taxon>
        <taxon>Liliopsida</taxon>
        <taxon>Poales</taxon>
        <taxon>Poaceae</taxon>
        <taxon>BOP clade</taxon>
        <taxon>Pooideae</taxon>
        <taxon>Triticodae</taxon>
        <taxon>Triticeae</taxon>
        <taxon>Triticinae</taxon>
        <taxon>Triticum</taxon>
    </lineage>
</organism>
<gene>
    <name evidence="2" type="ORF">TRITD_5Av1G162300</name>
</gene>
<keyword evidence="3" id="KW-1185">Reference proteome</keyword>
<name>A0A9R0TSU8_TRITD</name>
<protein>
    <submittedName>
        <fullName evidence="2">Uncharacterized protein</fullName>
    </submittedName>
</protein>
<reference evidence="2 3" key="1">
    <citation type="submission" date="2017-09" db="EMBL/GenBank/DDBJ databases">
        <authorList>
            <consortium name="International Durum Wheat Genome Sequencing Consortium (IDWGSC)"/>
            <person name="Milanesi L."/>
        </authorList>
    </citation>
    <scope>NUCLEOTIDE SEQUENCE [LARGE SCALE GENOMIC DNA]</scope>
    <source>
        <strain evidence="3">cv. Svevo</strain>
    </source>
</reference>
<proteinExistence type="predicted"/>
<feature type="compositionally biased region" description="Basic and acidic residues" evidence="1">
    <location>
        <begin position="111"/>
        <end position="128"/>
    </location>
</feature>
<dbReference type="AlphaFoldDB" id="A0A9R0TSU8"/>
<evidence type="ECO:0000313" key="3">
    <source>
        <dbReference type="Proteomes" id="UP000324705"/>
    </source>
</evidence>
<feature type="compositionally biased region" description="Basic residues" evidence="1">
    <location>
        <begin position="129"/>
        <end position="139"/>
    </location>
</feature>
<feature type="region of interest" description="Disordered" evidence="1">
    <location>
        <begin position="74"/>
        <end position="164"/>
    </location>
</feature>